<gene>
    <name evidence="1" type="ORF">GQS65_18295</name>
</gene>
<proteinExistence type="predicted"/>
<evidence type="ECO:0000313" key="1">
    <source>
        <dbReference type="EMBL" id="MWG36410.1"/>
    </source>
</evidence>
<dbReference type="AlphaFoldDB" id="A0A6B0GNZ4"/>
<comment type="caution">
    <text evidence="1">The sequence shown here is derived from an EMBL/GenBank/DDBJ whole genome shotgun (WGS) entry which is preliminary data.</text>
</comment>
<accession>A0A6B0GNZ4</accession>
<protein>
    <submittedName>
        <fullName evidence="1">Uncharacterized protein</fullName>
    </submittedName>
</protein>
<sequence>MFSVDASLTTDCSDLELDVTDVRPATATRPPSFTLCLQNVGTVTHDVSGGGSMPLSQYSARDAAQPRRIIVYPTRNDGDPKVVPDEPTDATWAMEEAFHDSMHAITTRLDPEAEQCVEYAILTYRPYHDGYPPGRYVVTDEFGVDASRHDDGTPAQVTVTVTIEGGTSSERTP</sequence>
<evidence type="ECO:0000313" key="2">
    <source>
        <dbReference type="Proteomes" id="UP000451471"/>
    </source>
</evidence>
<dbReference type="RefSeq" id="WP_158206069.1">
    <property type="nucleotide sequence ID" value="NZ_WSZK01000035.1"/>
</dbReference>
<reference evidence="1 2" key="1">
    <citation type="submission" date="2019-12" db="EMBL/GenBank/DDBJ databases">
        <title>Halocatena pleomorpha gen. nov. sp. nov., an extremely halophilic archaeon of family Halobacteriaceae isolated from saltpan soil.</title>
        <authorList>
            <person name="Pal Y."/>
            <person name="Verma A."/>
            <person name="Krishnamurthi S."/>
            <person name="Kumar P."/>
        </authorList>
    </citation>
    <scope>NUCLEOTIDE SEQUENCE [LARGE SCALE GENOMIC DNA]</scope>
    <source>
        <strain evidence="1 2">JCM 16495</strain>
    </source>
</reference>
<dbReference type="EMBL" id="WSZK01000035">
    <property type="protein sequence ID" value="MWG36410.1"/>
    <property type="molecule type" value="Genomic_DNA"/>
</dbReference>
<name>A0A6B0GNZ4_9EURY</name>
<keyword evidence="2" id="KW-1185">Reference proteome</keyword>
<organism evidence="1 2">
    <name type="scientific">Halomarina oriensis</name>
    <dbReference type="NCBI Taxonomy" id="671145"/>
    <lineage>
        <taxon>Archaea</taxon>
        <taxon>Methanobacteriati</taxon>
        <taxon>Methanobacteriota</taxon>
        <taxon>Stenosarchaea group</taxon>
        <taxon>Halobacteria</taxon>
        <taxon>Halobacteriales</taxon>
        <taxon>Natronomonadaceae</taxon>
        <taxon>Halomarina</taxon>
    </lineage>
</organism>
<dbReference type="Proteomes" id="UP000451471">
    <property type="component" value="Unassembled WGS sequence"/>
</dbReference>